<dbReference type="EMBL" id="DF836376">
    <property type="protein sequence ID" value="GAN05312.1"/>
    <property type="molecule type" value="Genomic_DNA"/>
</dbReference>
<reference evidence="2" key="1">
    <citation type="submission" date="2014-09" db="EMBL/GenBank/DDBJ databases">
        <title>Draft genome sequence of an oleaginous Mucoromycotina fungus Mucor ambiguus NBRC6742.</title>
        <authorList>
            <person name="Takeda I."/>
            <person name="Yamane N."/>
            <person name="Morita T."/>
            <person name="Tamano K."/>
            <person name="Machida M."/>
            <person name="Baker S."/>
            <person name="Koike H."/>
        </authorList>
    </citation>
    <scope>NUCLEOTIDE SEQUENCE</scope>
    <source>
        <strain evidence="2">NBRC 6742</strain>
    </source>
</reference>
<evidence type="ECO:0000256" key="1">
    <source>
        <dbReference type="SAM" id="MobiDB-lite"/>
    </source>
</evidence>
<dbReference type="InterPro" id="IPR043129">
    <property type="entry name" value="ATPase_NBD"/>
</dbReference>
<dbReference type="OrthoDB" id="2963168at2759"/>
<feature type="compositionally biased region" description="Basic and acidic residues" evidence="1">
    <location>
        <begin position="204"/>
        <end position="214"/>
    </location>
</feature>
<accession>A0A0C9MPX6</accession>
<organism evidence="2">
    <name type="scientific">Mucor ambiguus</name>
    <dbReference type="NCBI Taxonomy" id="91626"/>
    <lineage>
        <taxon>Eukaryota</taxon>
        <taxon>Fungi</taxon>
        <taxon>Fungi incertae sedis</taxon>
        <taxon>Mucoromycota</taxon>
        <taxon>Mucoromycotina</taxon>
        <taxon>Mucoromycetes</taxon>
        <taxon>Mucorales</taxon>
        <taxon>Mucorineae</taxon>
        <taxon>Mucoraceae</taxon>
        <taxon>Mucor</taxon>
    </lineage>
</organism>
<feature type="compositionally biased region" description="Acidic residues" evidence="1">
    <location>
        <begin position="184"/>
        <end position="203"/>
    </location>
</feature>
<dbReference type="SUPFAM" id="SSF53067">
    <property type="entry name" value="Actin-like ATPase domain"/>
    <property type="match status" value="1"/>
</dbReference>
<feature type="compositionally biased region" description="Polar residues" evidence="1">
    <location>
        <begin position="174"/>
        <end position="183"/>
    </location>
</feature>
<dbReference type="PANTHER" id="PTHR14187">
    <property type="entry name" value="ALPHA KINASE/ELONGATION FACTOR 2 KINASE"/>
    <property type="match status" value="1"/>
</dbReference>
<protein>
    <submittedName>
        <fullName evidence="2">Uncharacterized protein</fullName>
    </submittedName>
</protein>
<dbReference type="PANTHER" id="PTHR14187:SF5">
    <property type="entry name" value="HEAT SHOCK 70 KDA PROTEIN 12A"/>
    <property type="match status" value="1"/>
</dbReference>
<name>A0A0C9MPX6_9FUNG</name>
<evidence type="ECO:0000313" key="3">
    <source>
        <dbReference type="Proteomes" id="UP000053815"/>
    </source>
</evidence>
<dbReference type="CDD" id="cd10170">
    <property type="entry name" value="ASKHA_NBD_HSP70"/>
    <property type="match status" value="1"/>
</dbReference>
<dbReference type="STRING" id="91626.A0A0C9MPX6"/>
<feature type="region of interest" description="Disordered" evidence="1">
    <location>
        <begin position="170"/>
        <end position="214"/>
    </location>
</feature>
<dbReference type="AlphaFoldDB" id="A0A0C9MPX6"/>
<evidence type="ECO:0000313" key="2">
    <source>
        <dbReference type="EMBL" id="GAN05312.1"/>
    </source>
</evidence>
<keyword evidence="3" id="KW-1185">Reference proteome</keyword>
<proteinExistence type="predicted"/>
<dbReference type="Proteomes" id="UP000053815">
    <property type="component" value="Unassembled WGS sequence"/>
</dbReference>
<gene>
    <name evidence="2" type="ORF">MAM1_0087c04782</name>
</gene>
<sequence>MRNVAISAGLISEKDHESRLTIINESLAATLYCEREVAKNKIPIGNNYIVCDAGGGTVNVASFVATIPFEESKSFPRCQLTADTGERCGSTYLDERMKELLMRVLFRPNDVSVYHSDEQKEEFGRLGFIDYTDDERKELYIIVAELMKQFNEEGGFKYTFPAPVSYEPIDQTPLVESSDGNDTLSDDEPEDYYSSDSDSDESEEGRGRTPEDDRYIENVTTFRVSHLIAIKKINFLPVSEARYIKDSKSDLGVMLLQVSYETMRNLVFDPVISTTIKLLEKQIDKIMEPVATTFLVGGFGRNPYLQFRIKDKFKVEQDGKVIGYRCGELSGDDMGNLAVMRGALYYGLDEFRQSMQAEIIPSEISSKSPDWTICIGIFHIMCQIFGLLDLLTGFYNKLDFKQDRLLYYCKVLNSKTSEFLHSKNLETIPLKKTLCLGGNMADLERHFCLGFSMLLKSLQKSNRITDMDSIRFCVLLNPFVERQKHCRKRIRRAAVDSSLINANDGVDRLLFINHSDAVVLSYQSTPKAHIDWDSNSYRMLITNGDGFIEMSVHQYALSRDFAYKNLITNIRKITSSVYKFDTLAKLSRNIDSLIATRAVTIHCSSIDSHDRYNKSYFQDLKSCLVEFLETCHLRDKSSIQEFTINQSGCCKVFVSTKQLWELVLKPVLEDFVKSVNDSISDNTLIRSTQYKNIHIVGDLVKTPRETYNVFEQYIVKNLAALWRVDRSVIQITKNSAMDGAALFAAKPESRNERLARGTYAVALEAVRRKPFEATVKEEVRRLAQDGATHDQIYKVESENAFPTSQAVQLFYEETSDQLITTFQNVCVDDAYPFIVKGARFSEKEHLRGGIRKRFYALEECIVYANIYIGMEADDQSGLNLLPKHSLQRRHRFEIYLKSNTKSKAPRPIYFEIHLYTKSDEILFDVQLCPKVACDYLQFRLPDSILVSDVLEDEAVNFQYY</sequence>